<evidence type="ECO:0008006" key="8">
    <source>
        <dbReference type="Google" id="ProtNLM"/>
    </source>
</evidence>
<feature type="signal peptide" evidence="3">
    <location>
        <begin position="1"/>
        <end position="25"/>
    </location>
</feature>
<dbReference type="PANTHER" id="PTHR31685">
    <property type="entry name" value="INTEGRAL MEMBRANE PROTEIN (AFU_ORTHOLOGUE AFUA_6G12730)-RELATED"/>
    <property type="match status" value="1"/>
</dbReference>
<feature type="transmembrane region" description="Helical" evidence="2">
    <location>
        <begin position="479"/>
        <end position="496"/>
    </location>
</feature>
<protein>
    <recommendedName>
        <fullName evidence="8">Integral membrane protein</fullName>
    </recommendedName>
</protein>
<dbReference type="EMBL" id="CDHN01000001">
    <property type="protein sequence ID" value="CEJ82860.1"/>
    <property type="molecule type" value="Genomic_DNA"/>
</dbReference>
<dbReference type="Pfam" id="PF10355">
    <property type="entry name" value="Ytp1"/>
    <property type="match status" value="1"/>
</dbReference>
<dbReference type="InterPro" id="IPR018825">
    <property type="entry name" value="DUF2427"/>
</dbReference>
<dbReference type="PANTHER" id="PTHR31685:SF3">
    <property type="entry name" value="INTEGRAL MEMBRANE PROTEIN (AFU_ORTHOLOGUE AFUA_6G12730)"/>
    <property type="match status" value="1"/>
</dbReference>
<dbReference type="Proteomes" id="UP000039046">
    <property type="component" value="Unassembled WGS sequence"/>
</dbReference>
<keyword evidence="3" id="KW-0732">Signal</keyword>
<dbReference type="STRING" id="1531966.A0A0A1T9J4"/>
<evidence type="ECO:0000313" key="7">
    <source>
        <dbReference type="Proteomes" id="UP000039046"/>
    </source>
</evidence>
<feature type="chain" id="PRO_5001989760" description="Integral membrane protein" evidence="3">
    <location>
        <begin position="26"/>
        <end position="581"/>
    </location>
</feature>
<feature type="transmembrane region" description="Helical" evidence="2">
    <location>
        <begin position="68"/>
        <end position="91"/>
    </location>
</feature>
<proteinExistence type="predicted"/>
<dbReference type="HOGENOM" id="CLU_012543_1_0_1"/>
<feature type="transmembrane region" description="Helical" evidence="2">
    <location>
        <begin position="544"/>
        <end position="566"/>
    </location>
</feature>
<feature type="domain" description="Protein YTP1-like C-terminal" evidence="5">
    <location>
        <begin position="279"/>
        <end position="568"/>
    </location>
</feature>
<feature type="region of interest" description="Disordered" evidence="1">
    <location>
        <begin position="186"/>
        <end position="218"/>
    </location>
</feature>
<keyword evidence="2" id="KW-1133">Transmembrane helix</keyword>
<feature type="transmembrane region" description="Helical" evidence="2">
    <location>
        <begin position="98"/>
        <end position="118"/>
    </location>
</feature>
<feature type="transmembrane region" description="Helical" evidence="2">
    <location>
        <begin position="134"/>
        <end position="155"/>
    </location>
</feature>
<feature type="transmembrane region" description="Helical" evidence="2">
    <location>
        <begin position="511"/>
        <end position="532"/>
    </location>
</feature>
<keyword evidence="2" id="KW-0472">Membrane</keyword>
<evidence type="ECO:0000256" key="3">
    <source>
        <dbReference type="SAM" id="SignalP"/>
    </source>
</evidence>
<dbReference type="AlphaFoldDB" id="A0A0A1T9J4"/>
<sequence>MFLLNYRSVISAGAALVLLTQTAFGHVHGSQEMTMDMDMSPAMNSTAPAAPKDYPPTYFAHPEHMGLIYAHVALSVVAWIFILPVGVMLSIARSRATLPLQIAFSILNAVSIFCATVYNARTPDLYPNNAHHKIGWIVTLVVCGQISIGLSGSIAKIIRNFGSKELSDASESRAFLLAATNPRDQSMGFEDAQDVSPTSPPFRNSSISTAYDETAGDLPDPKDYDLENYDEAFDAPPSTSNDNLHRLLPSRPVTVVFSHMQRCLALFYKVVDRIILPFGFVALATGIITFARFFEGHEVFSGLAHWIKGGVFFWLGLFNLGRWSGAFAELGWAWNRRPRNGNKREGWVPTAEFVESSLILFYGSTNIFLEHLGNAGQAWSSQDLEHMSITVLFIGGGLCGILIESHAIRKFLNVNVHNRAAQQPSTLNNEENGLEEPETYDFSLNPIPALVILILGIMMSSHQQSTMISSMVHKQWGNLLLGASLSRGLTYFLIYLRPPTSIFPSRPPTELLSAFGLIAGGIIFMASSSDTIEGMIHYNLDAMFFYTVTMGCSALLMAWELVVLAIKGFASTRTENTIFRR</sequence>
<feature type="transmembrane region" description="Helical" evidence="2">
    <location>
        <begin position="270"/>
        <end position="291"/>
    </location>
</feature>
<name>A0A0A1T9J4_9HYPO</name>
<evidence type="ECO:0000259" key="5">
    <source>
        <dbReference type="Pfam" id="PF10355"/>
    </source>
</evidence>
<evidence type="ECO:0000313" key="6">
    <source>
        <dbReference type="EMBL" id="CEJ82860.1"/>
    </source>
</evidence>
<feature type="compositionally biased region" description="Polar residues" evidence="1">
    <location>
        <begin position="195"/>
        <end position="211"/>
    </location>
</feature>
<organism evidence="6 7">
    <name type="scientific">[Torrubiella] hemipterigena</name>
    <dbReference type="NCBI Taxonomy" id="1531966"/>
    <lineage>
        <taxon>Eukaryota</taxon>
        <taxon>Fungi</taxon>
        <taxon>Dikarya</taxon>
        <taxon>Ascomycota</taxon>
        <taxon>Pezizomycotina</taxon>
        <taxon>Sordariomycetes</taxon>
        <taxon>Hypocreomycetidae</taxon>
        <taxon>Hypocreales</taxon>
        <taxon>Clavicipitaceae</taxon>
        <taxon>Clavicipitaceae incertae sedis</taxon>
        <taxon>'Torrubiella' clade</taxon>
    </lineage>
</organism>
<evidence type="ECO:0000256" key="2">
    <source>
        <dbReference type="SAM" id="Phobius"/>
    </source>
</evidence>
<evidence type="ECO:0000256" key="1">
    <source>
        <dbReference type="SAM" id="MobiDB-lite"/>
    </source>
</evidence>
<dbReference type="Pfam" id="PF10348">
    <property type="entry name" value="DUF2427"/>
    <property type="match status" value="1"/>
</dbReference>
<keyword evidence="7" id="KW-1185">Reference proteome</keyword>
<feature type="transmembrane region" description="Helical" evidence="2">
    <location>
        <begin position="311"/>
        <end position="334"/>
    </location>
</feature>
<gene>
    <name evidence="6" type="ORF">VHEMI02905</name>
</gene>
<feature type="transmembrane region" description="Helical" evidence="2">
    <location>
        <begin position="442"/>
        <end position="459"/>
    </location>
</feature>
<keyword evidence="2" id="KW-0812">Transmembrane</keyword>
<reference evidence="6 7" key="1">
    <citation type="journal article" date="2015" name="Genome Announc.">
        <title>Draft Genome Sequence and Gene Annotation of the Entomopathogenic Fungus Verticillium hemipterigenum.</title>
        <authorList>
            <person name="Horn F."/>
            <person name="Habel A."/>
            <person name="Scharf D.H."/>
            <person name="Dworschak J."/>
            <person name="Brakhage A.A."/>
            <person name="Guthke R."/>
            <person name="Hertweck C."/>
            <person name="Linde J."/>
        </authorList>
    </citation>
    <scope>NUCLEOTIDE SEQUENCE [LARGE SCALE GENOMIC DNA]</scope>
</reference>
<feature type="domain" description="DUF2427" evidence="4">
    <location>
        <begin position="54"/>
        <end position="151"/>
    </location>
</feature>
<dbReference type="OrthoDB" id="4005299at2759"/>
<dbReference type="InterPro" id="IPR018827">
    <property type="entry name" value="YTP1_C"/>
</dbReference>
<accession>A0A0A1T9J4</accession>
<evidence type="ECO:0000259" key="4">
    <source>
        <dbReference type="Pfam" id="PF10348"/>
    </source>
</evidence>